<comment type="cofactor">
    <cofactor evidence="1">
        <name>pyridoxal 5'-phosphate</name>
        <dbReference type="ChEBI" id="CHEBI:597326"/>
    </cofactor>
</comment>
<feature type="domain" description="Aminotransferase class V" evidence="4">
    <location>
        <begin position="10"/>
        <end position="320"/>
    </location>
</feature>
<feature type="compositionally biased region" description="Polar residues" evidence="3">
    <location>
        <begin position="477"/>
        <end position="505"/>
    </location>
</feature>
<accession>A0A6C0BCZ2</accession>
<evidence type="ECO:0000313" key="5">
    <source>
        <dbReference type="EMBL" id="QHS89621.1"/>
    </source>
</evidence>
<dbReference type="InterPro" id="IPR015424">
    <property type="entry name" value="PyrdxlP-dep_Trfase"/>
</dbReference>
<dbReference type="Pfam" id="PF00266">
    <property type="entry name" value="Aminotran_5"/>
    <property type="match status" value="1"/>
</dbReference>
<feature type="region of interest" description="Disordered" evidence="3">
    <location>
        <begin position="476"/>
        <end position="538"/>
    </location>
</feature>
<reference evidence="5" key="1">
    <citation type="journal article" date="2020" name="Nature">
        <title>Giant virus diversity and host interactions through global metagenomics.</title>
        <authorList>
            <person name="Schulz F."/>
            <person name="Roux S."/>
            <person name="Paez-Espino D."/>
            <person name="Jungbluth S."/>
            <person name="Walsh D.A."/>
            <person name="Denef V.J."/>
            <person name="McMahon K.D."/>
            <person name="Konstantinidis K.T."/>
            <person name="Eloe-Fadrosh E.A."/>
            <person name="Kyrpides N.C."/>
            <person name="Woyke T."/>
        </authorList>
    </citation>
    <scope>NUCLEOTIDE SEQUENCE</scope>
    <source>
        <strain evidence="5">GVMAG-M-3300010160-26</strain>
    </source>
</reference>
<dbReference type="SUPFAM" id="SSF53383">
    <property type="entry name" value="PLP-dependent transferases"/>
    <property type="match status" value="1"/>
</dbReference>
<evidence type="ECO:0000256" key="3">
    <source>
        <dbReference type="SAM" id="MobiDB-lite"/>
    </source>
</evidence>
<dbReference type="InterPro" id="IPR015422">
    <property type="entry name" value="PyrdxlP-dep_Trfase_small"/>
</dbReference>
<feature type="compositionally biased region" description="Basic and acidic residues" evidence="3">
    <location>
        <begin position="507"/>
        <end position="521"/>
    </location>
</feature>
<dbReference type="Gene3D" id="3.40.640.10">
    <property type="entry name" value="Type I PLP-dependent aspartate aminotransferase-like (Major domain)"/>
    <property type="match status" value="1"/>
</dbReference>
<dbReference type="AlphaFoldDB" id="A0A6C0BCZ2"/>
<dbReference type="PANTHER" id="PTHR11601:SF34">
    <property type="entry name" value="CYSTEINE DESULFURASE"/>
    <property type="match status" value="1"/>
</dbReference>
<proteinExistence type="inferred from homology"/>
<evidence type="ECO:0000256" key="2">
    <source>
        <dbReference type="ARBA" id="ARBA00006490"/>
    </source>
</evidence>
<comment type="similarity">
    <text evidence="2">Belongs to the class-V pyridoxal-phosphate-dependent aminotransferase family. NifS/IscS subfamily.</text>
</comment>
<evidence type="ECO:0000259" key="4">
    <source>
        <dbReference type="Pfam" id="PF00266"/>
    </source>
</evidence>
<sequence>MKGDKSKNVIYLDNSGTTPMDDKVIEEMTYWCKNAQNPSSSSKLAKESKEILEKAQNRMLEYCYATKLYTVLFTSCATESNSFILLSTVDAYWREKRIIPTVIVSAIEHSSIIECTIALERNGRANVCYIMPNIDGVIPINSIELAIKSHSHIAIISIMFANNELGAINNVKEIGALAHSFKIPLHVDAVQMFGKYRINLHASNIDALSASFHKFNGPRGLGLLYIKNELITGYKLEAQIFGTQQFGLRAGTENIPAIACSIVALDRASQDRERKNEHLWKMRDELITGLKNLYPIGDYSSYVQTNRKNYIDGNIKEFDTSYEPGVHGDLALNEDVVEVREPVELVFLGPTNKSSILPHILSVAVVKNIEDNIGNFCNIKLKEALDENNIVVSIGSACNTDKKEASHVMRAIRAPPIIKRGVIRISLGDHNTHSDIKTFIHKFDECVKMQIEDTKPTKKQINNTKIKKSLTPEDNKINITKNKQSLSNKPTGNSIVKQTKPNSKMNSKSDKVSNENKEENNKTTIKKTTIVNKKKGNK</sequence>
<dbReference type="InterPro" id="IPR000192">
    <property type="entry name" value="Aminotrans_V_dom"/>
</dbReference>
<feature type="compositionally biased region" description="Low complexity" evidence="3">
    <location>
        <begin position="522"/>
        <end position="531"/>
    </location>
</feature>
<protein>
    <recommendedName>
        <fullName evidence="4">Aminotransferase class V domain-containing protein</fullName>
    </recommendedName>
</protein>
<evidence type="ECO:0000256" key="1">
    <source>
        <dbReference type="ARBA" id="ARBA00001933"/>
    </source>
</evidence>
<name>A0A6C0BCZ2_9ZZZZ</name>
<dbReference type="InterPro" id="IPR015421">
    <property type="entry name" value="PyrdxlP-dep_Trfase_major"/>
</dbReference>
<organism evidence="5">
    <name type="scientific">viral metagenome</name>
    <dbReference type="NCBI Taxonomy" id="1070528"/>
    <lineage>
        <taxon>unclassified sequences</taxon>
        <taxon>metagenomes</taxon>
        <taxon>organismal metagenomes</taxon>
    </lineage>
</organism>
<dbReference type="EMBL" id="MN739114">
    <property type="protein sequence ID" value="QHS89621.1"/>
    <property type="molecule type" value="Genomic_DNA"/>
</dbReference>
<dbReference type="Gene3D" id="3.90.1150.10">
    <property type="entry name" value="Aspartate Aminotransferase, domain 1"/>
    <property type="match status" value="1"/>
</dbReference>
<dbReference type="PANTHER" id="PTHR11601">
    <property type="entry name" value="CYSTEINE DESULFURYLASE FAMILY MEMBER"/>
    <property type="match status" value="1"/>
</dbReference>